<feature type="compositionally biased region" description="Low complexity" evidence="1">
    <location>
        <begin position="65"/>
        <end position="85"/>
    </location>
</feature>
<reference evidence="3 4" key="1">
    <citation type="journal article" date="2017" name="Front. Microbiol.">
        <title>New Insights into the Diversity of the Genus Faecalibacterium.</title>
        <authorList>
            <person name="Benevides L."/>
            <person name="Burman S."/>
            <person name="Martin R."/>
            <person name="Robert V."/>
            <person name="Thomas M."/>
            <person name="Miquel S."/>
            <person name="Chain F."/>
            <person name="Sokol H."/>
            <person name="Bermudez-Humaran L.G."/>
            <person name="Morrison M."/>
            <person name="Langella P."/>
            <person name="Azevedo V.A."/>
            <person name="Chatel J.M."/>
            <person name="Soares S."/>
        </authorList>
    </citation>
    <scope>NUCLEOTIDE SEQUENCE [LARGE SCALE GENOMIC DNA]</scope>
    <source>
        <strain evidence="3 4">AHMP21</strain>
    </source>
</reference>
<evidence type="ECO:0000256" key="1">
    <source>
        <dbReference type="SAM" id="MobiDB-lite"/>
    </source>
</evidence>
<protein>
    <recommendedName>
        <fullName evidence="5">DUF5067 domain-containing protein</fullName>
    </recommendedName>
</protein>
<proteinExistence type="predicted"/>
<evidence type="ECO:0000313" key="3">
    <source>
        <dbReference type="EMBL" id="PDX86240.1"/>
    </source>
</evidence>
<name>A0A2A7B4D6_9FIRM</name>
<accession>A0A2A7B4D6</accession>
<sequence>MKQKSFDAVRQKSRALAVLLCLAVLLLTGCGGGGATAPEPPASAPAAGRTDEDTASSPAAPAPSEPESVSSSTAVSESEAQSPQEPEVEDFLRCEPMDYTSVSAVCSGQEGTLIVVKVRVENTTEQVVHAFNTSASLGNVTVDNAVDGMSADRVAAGKAAEHLTAVLRTTQETVVKKPVVAALESAAEALQPGQSAVAYGYVFLPASEGSWTRADFLWKEQAIGSLTPKKKPQAPAESAAPSGSTAASAPSAKPEPPASSERPTASERPAVSEPPAASPPTASPGSPAGSEPSSQPETSAGSEHPAASEPPASPPASSAPSAPETPAASGTPASSEVQEPDTSAAFPEFAVLGQTLTQSGFCVHFRVKNHTKETLDLENTAAQFTDAADGTFREDRLYQSGTKSRWIGSLCYLTNGAQTDEYPCYVVTSARSTVLKPGASAEIWVYGHLSDTEKVSLVAVSFSACCGGKTCPIPDEDVLFLVPGRNGSKRGTSSKKS</sequence>
<feature type="chain" id="PRO_5012088868" description="DUF5067 domain-containing protein" evidence="2">
    <location>
        <begin position="38"/>
        <end position="497"/>
    </location>
</feature>
<feature type="compositionally biased region" description="Low complexity" evidence="1">
    <location>
        <begin position="233"/>
        <end position="275"/>
    </location>
</feature>
<dbReference type="OrthoDB" id="10019842at2"/>
<dbReference type="Proteomes" id="UP000220904">
    <property type="component" value="Unassembled WGS sequence"/>
</dbReference>
<gene>
    <name evidence="3" type="ORF">CHR60_10200</name>
</gene>
<feature type="signal peptide" evidence="2">
    <location>
        <begin position="1"/>
        <end position="37"/>
    </location>
</feature>
<dbReference type="EMBL" id="NOUV01000015">
    <property type="protein sequence ID" value="PDX86240.1"/>
    <property type="molecule type" value="Genomic_DNA"/>
</dbReference>
<dbReference type="RefSeq" id="WP_097792917.1">
    <property type="nucleotide sequence ID" value="NZ_NOUV01000015.1"/>
</dbReference>
<evidence type="ECO:0008006" key="5">
    <source>
        <dbReference type="Google" id="ProtNLM"/>
    </source>
</evidence>
<comment type="caution">
    <text evidence="3">The sequence shown here is derived from an EMBL/GenBank/DDBJ whole genome shotgun (WGS) entry which is preliminary data.</text>
</comment>
<feature type="region of interest" description="Disordered" evidence="1">
    <location>
        <begin position="33"/>
        <end position="88"/>
    </location>
</feature>
<feature type="compositionally biased region" description="Low complexity" evidence="1">
    <location>
        <begin position="283"/>
        <end position="336"/>
    </location>
</feature>
<organism evidence="3 4">
    <name type="scientific">Faecalibacterium prausnitzii</name>
    <dbReference type="NCBI Taxonomy" id="853"/>
    <lineage>
        <taxon>Bacteria</taxon>
        <taxon>Bacillati</taxon>
        <taxon>Bacillota</taxon>
        <taxon>Clostridia</taxon>
        <taxon>Eubacteriales</taxon>
        <taxon>Oscillospiraceae</taxon>
        <taxon>Faecalibacterium</taxon>
    </lineage>
</organism>
<feature type="region of interest" description="Disordered" evidence="1">
    <location>
        <begin position="227"/>
        <end position="341"/>
    </location>
</feature>
<dbReference type="AlphaFoldDB" id="A0A2A7B4D6"/>
<evidence type="ECO:0000313" key="4">
    <source>
        <dbReference type="Proteomes" id="UP000220904"/>
    </source>
</evidence>
<keyword evidence="2" id="KW-0732">Signal</keyword>
<evidence type="ECO:0000256" key="2">
    <source>
        <dbReference type="SAM" id="SignalP"/>
    </source>
</evidence>
<dbReference type="PROSITE" id="PS51257">
    <property type="entry name" value="PROKAR_LIPOPROTEIN"/>
    <property type="match status" value="1"/>
</dbReference>